<evidence type="ECO:0000313" key="2">
    <source>
        <dbReference type="Proteomes" id="UP000371977"/>
    </source>
</evidence>
<comment type="caution">
    <text evidence="1">The sequence shown here is derived from an EMBL/GenBank/DDBJ whole genome shotgun (WGS) entry which is preliminary data.</text>
</comment>
<dbReference type="InterPro" id="IPR024411">
    <property type="entry name" value="Tail_terminator_phage"/>
</dbReference>
<reference evidence="1 2" key="1">
    <citation type="submission" date="2019-01" db="EMBL/GenBank/DDBJ databases">
        <title>Weissella sp. nov., a novel lactic acid bacterium isolated from animal feces.</title>
        <authorList>
            <person name="Wang L.-T."/>
        </authorList>
    </citation>
    <scope>NUCLEOTIDE SEQUENCE [LARGE SCALE GENOMIC DNA]</scope>
    <source>
        <strain evidence="1 2">8H-2</strain>
    </source>
</reference>
<dbReference type="AlphaFoldDB" id="A0A6C2C6B9"/>
<evidence type="ECO:0000313" key="1">
    <source>
        <dbReference type="EMBL" id="TYC48815.1"/>
    </source>
</evidence>
<dbReference type="EMBL" id="SDGZ01000016">
    <property type="protein sequence ID" value="TYC48815.1"/>
    <property type="molecule type" value="Genomic_DNA"/>
</dbReference>
<dbReference type="OrthoDB" id="2928533at2"/>
<keyword evidence="2" id="KW-1185">Reference proteome</keyword>
<gene>
    <name evidence="1" type="ORF">ESZ50_08020</name>
</gene>
<dbReference type="Pfam" id="PF12691">
    <property type="entry name" value="Phage_tail_terminator_6"/>
    <property type="match status" value="1"/>
</dbReference>
<protein>
    <submittedName>
        <fullName evidence="1">Capsid protein</fullName>
    </submittedName>
</protein>
<accession>A0A6C2C6B9</accession>
<sequence length="129" mass="14450">MNNDFISRLADVINDIEGLPFTAIKGFLDANEGISVYPLPGGQVISEDMSGARDVELPFEIAIKTQKQEIANDTLWRINDVLSSFDLKVESANSSYEFNDLNVDKPFLQDVDDKGFFIYLLDVKASIRI</sequence>
<dbReference type="Proteomes" id="UP000371977">
    <property type="component" value="Unassembled WGS sequence"/>
</dbReference>
<proteinExistence type="predicted"/>
<dbReference type="RefSeq" id="WP_148623053.1">
    <property type="nucleotide sequence ID" value="NZ_SDGZ01000016.1"/>
</dbReference>
<organism evidence="1 2">
    <name type="scientific">Weissella muntiaci</name>
    <dbReference type="NCBI Taxonomy" id="2508881"/>
    <lineage>
        <taxon>Bacteria</taxon>
        <taxon>Bacillati</taxon>
        <taxon>Bacillota</taxon>
        <taxon>Bacilli</taxon>
        <taxon>Lactobacillales</taxon>
        <taxon>Lactobacillaceae</taxon>
        <taxon>Weissella</taxon>
    </lineage>
</organism>
<name>A0A6C2C6B9_9LACO</name>